<keyword evidence="2 3" id="KW-0040">ANK repeat</keyword>
<evidence type="ECO:0000256" key="2">
    <source>
        <dbReference type="ARBA" id="ARBA00023043"/>
    </source>
</evidence>
<dbReference type="Proteomes" id="UP000664534">
    <property type="component" value="Unassembled WGS sequence"/>
</dbReference>
<gene>
    <name evidence="4" type="ORF">IMSHALPRED_003947</name>
</gene>
<sequence>MMLQQVIDLLTKSRFQWVALQIRQLHSLSRERDIETRLAKLPRNLEEAYNEIYDRIQSAEGSASDVANKAFQWLMCSEKAMSPAMLVAAVCQDPITDIVDVVDIDFDFILNSCQNLLKVEGPRRKQVCRFSHLSVQEYLEKIHWSQTQTNCLVAQVCLVILNDPIQQTLSLNTAQIDDHRSRNFKDISEAEPFSHVHSGIRQVNKYARYHWMSHVQRSGQVEGDFDIRLITLLKNFIGSPTETFPAYRNWFLAALPERRSSHFPSMETRNLVLADLEALEPSSLPSLPIAFFGLHRMLREWWDSVDPRQENAKGQPLLLVAVMGGCASTVQELLVKGADIEAAKGGIENSALYEVSSRGDESVTRVLLENGADVNARGGPFMNALQVASSSGHESIVQLLLEKGADMSAQGPRFSNALEAATLPGYKHIVEMLLARGADVNAQGGQYGHVLQLASSMGFKSMVELLLANGANVNAQGGKFGNALRAAFIAGQESIVKILLAKGASVAGHGPVVELLLAMEPNVNAQGGEYGNVLQAASFIGSKTLVELILAKGANVNAQGGKFGSALQAASWNGNEQVVELLLAKGADVNAEGGKYGNALQCAKMWARESIVTILLDHGALHRDSKTQKESLQSQPGSMAEMPIQESAIGLSGVVTAWGESNREHMKTHDLVNTRMPLHTSTVHADGRTLRETASEYYGSVAARKEKTANFDKALVAACKPCTAAGSQRNAQDDVKTLMKLLLNADQIDPKGHARLEAMKNKFEKARTLLRKAESTEDMVNAAYKSGESTLQKTAPFRSEP</sequence>
<dbReference type="PROSITE" id="PS50297">
    <property type="entry name" value="ANK_REP_REGION"/>
    <property type="match status" value="3"/>
</dbReference>
<dbReference type="SMART" id="SM00248">
    <property type="entry name" value="ANK"/>
    <property type="match status" value="9"/>
</dbReference>
<feature type="repeat" description="ANK" evidence="3">
    <location>
        <begin position="347"/>
        <end position="379"/>
    </location>
</feature>
<dbReference type="Pfam" id="PF12796">
    <property type="entry name" value="Ank_2"/>
    <property type="match status" value="3"/>
</dbReference>
<accession>A0A8H3I5P5</accession>
<dbReference type="Gene3D" id="1.25.40.20">
    <property type="entry name" value="Ankyrin repeat-containing domain"/>
    <property type="match status" value="2"/>
</dbReference>
<dbReference type="SUPFAM" id="SSF48403">
    <property type="entry name" value="Ankyrin repeat"/>
    <property type="match status" value="1"/>
</dbReference>
<reference evidence="4" key="1">
    <citation type="submission" date="2021-03" db="EMBL/GenBank/DDBJ databases">
        <authorList>
            <person name="Tagirdzhanova G."/>
        </authorList>
    </citation>
    <scope>NUCLEOTIDE SEQUENCE</scope>
</reference>
<evidence type="ECO:0000313" key="5">
    <source>
        <dbReference type="Proteomes" id="UP000664534"/>
    </source>
</evidence>
<organism evidence="4 5">
    <name type="scientific">Imshaugia aleurites</name>
    <dbReference type="NCBI Taxonomy" id="172621"/>
    <lineage>
        <taxon>Eukaryota</taxon>
        <taxon>Fungi</taxon>
        <taxon>Dikarya</taxon>
        <taxon>Ascomycota</taxon>
        <taxon>Pezizomycotina</taxon>
        <taxon>Lecanoromycetes</taxon>
        <taxon>OSLEUM clade</taxon>
        <taxon>Lecanoromycetidae</taxon>
        <taxon>Lecanorales</taxon>
        <taxon>Lecanorineae</taxon>
        <taxon>Parmeliaceae</taxon>
        <taxon>Imshaugia</taxon>
    </lineage>
</organism>
<dbReference type="PANTHER" id="PTHR24173:SF74">
    <property type="entry name" value="ANKYRIN REPEAT DOMAIN-CONTAINING PROTEIN 16"/>
    <property type="match status" value="1"/>
</dbReference>
<evidence type="ECO:0000313" key="4">
    <source>
        <dbReference type="EMBL" id="CAF9905723.1"/>
    </source>
</evidence>
<comment type="caution">
    <text evidence="4">The sequence shown here is derived from an EMBL/GenBank/DDBJ whole genome shotgun (WGS) entry which is preliminary data.</text>
</comment>
<feature type="repeat" description="ANK" evidence="3">
    <location>
        <begin position="413"/>
        <end position="445"/>
    </location>
</feature>
<evidence type="ECO:0000256" key="3">
    <source>
        <dbReference type="PROSITE-ProRule" id="PRU00023"/>
    </source>
</evidence>
<keyword evidence="1" id="KW-0677">Repeat</keyword>
<dbReference type="PANTHER" id="PTHR24173">
    <property type="entry name" value="ANKYRIN REPEAT CONTAINING"/>
    <property type="match status" value="1"/>
</dbReference>
<protein>
    <submittedName>
        <fullName evidence="4">Uncharacterized protein</fullName>
    </submittedName>
</protein>
<dbReference type="PROSITE" id="PS50088">
    <property type="entry name" value="ANK_REPEAT"/>
    <property type="match status" value="5"/>
</dbReference>
<feature type="repeat" description="ANK" evidence="3">
    <location>
        <begin position="562"/>
        <end position="594"/>
    </location>
</feature>
<dbReference type="InterPro" id="IPR002110">
    <property type="entry name" value="Ankyrin_rpt"/>
</dbReference>
<dbReference type="EMBL" id="CAJPDT010000002">
    <property type="protein sequence ID" value="CAF9905723.1"/>
    <property type="molecule type" value="Genomic_DNA"/>
</dbReference>
<name>A0A8H3I5P5_9LECA</name>
<dbReference type="InterPro" id="IPR036770">
    <property type="entry name" value="Ankyrin_rpt-contain_sf"/>
</dbReference>
<proteinExistence type="predicted"/>
<dbReference type="OrthoDB" id="7464126at2759"/>
<evidence type="ECO:0000256" key="1">
    <source>
        <dbReference type="ARBA" id="ARBA00022737"/>
    </source>
</evidence>
<keyword evidence="5" id="KW-1185">Reference proteome</keyword>
<feature type="repeat" description="ANK" evidence="3">
    <location>
        <begin position="380"/>
        <end position="412"/>
    </location>
</feature>
<feature type="repeat" description="ANK" evidence="3">
    <location>
        <begin position="451"/>
        <end position="478"/>
    </location>
</feature>
<dbReference type="AlphaFoldDB" id="A0A8H3I5P5"/>